<proteinExistence type="predicted"/>
<dbReference type="PROSITE" id="PS51257">
    <property type="entry name" value="PROKAR_LIPOPROTEIN"/>
    <property type="match status" value="1"/>
</dbReference>
<gene>
    <name evidence="2" type="ORF">IPOD504_LOCUS2636</name>
</gene>
<dbReference type="Proteomes" id="UP000837857">
    <property type="component" value="Chromosome 12"/>
</dbReference>
<accession>A0ABN8HW16</accession>
<feature type="region of interest" description="Disordered" evidence="1">
    <location>
        <begin position="52"/>
        <end position="110"/>
    </location>
</feature>
<evidence type="ECO:0000313" key="3">
    <source>
        <dbReference type="Proteomes" id="UP000837857"/>
    </source>
</evidence>
<name>A0ABN8HW16_9NEOP</name>
<dbReference type="EMBL" id="OW152824">
    <property type="protein sequence ID" value="CAH2040531.1"/>
    <property type="molecule type" value="Genomic_DNA"/>
</dbReference>
<evidence type="ECO:0000256" key="1">
    <source>
        <dbReference type="SAM" id="MobiDB-lite"/>
    </source>
</evidence>
<reference evidence="2" key="1">
    <citation type="submission" date="2022-03" db="EMBL/GenBank/DDBJ databases">
        <authorList>
            <person name="Martin H S."/>
        </authorList>
    </citation>
    <scope>NUCLEOTIDE SEQUENCE</scope>
</reference>
<keyword evidence="3" id="KW-1185">Reference proteome</keyword>
<organism evidence="2 3">
    <name type="scientific">Iphiclides podalirius</name>
    <name type="common">scarce swallowtail</name>
    <dbReference type="NCBI Taxonomy" id="110791"/>
    <lineage>
        <taxon>Eukaryota</taxon>
        <taxon>Metazoa</taxon>
        <taxon>Ecdysozoa</taxon>
        <taxon>Arthropoda</taxon>
        <taxon>Hexapoda</taxon>
        <taxon>Insecta</taxon>
        <taxon>Pterygota</taxon>
        <taxon>Neoptera</taxon>
        <taxon>Endopterygota</taxon>
        <taxon>Lepidoptera</taxon>
        <taxon>Glossata</taxon>
        <taxon>Ditrysia</taxon>
        <taxon>Papilionoidea</taxon>
        <taxon>Papilionidae</taxon>
        <taxon>Papilioninae</taxon>
        <taxon>Iphiclides</taxon>
    </lineage>
</organism>
<sequence>MGDEKKSTADGWCANTVISVSCIGFDGSKSVQACASPRHRYQILGPSIREKHTTCNEAPPASVKMLSARNKDSASQTARGQRPAGKNGGKNARVKSDRARPSGYTSRDYGCVARGGEREGEREFAASGVRCSRAIGSVA</sequence>
<evidence type="ECO:0000313" key="2">
    <source>
        <dbReference type="EMBL" id="CAH2040531.1"/>
    </source>
</evidence>
<feature type="non-terminal residue" evidence="2">
    <location>
        <position position="1"/>
    </location>
</feature>
<protein>
    <submittedName>
        <fullName evidence="2">Uncharacterized protein</fullName>
    </submittedName>
</protein>